<dbReference type="PIRSF" id="PIRSF017617">
    <property type="entry name" value="Thr_aldolase"/>
    <property type="match status" value="1"/>
</dbReference>
<evidence type="ECO:0000256" key="1">
    <source>
        <dbReference type="ARBA" id="ARBA00001933"/>
    </source>
</evidence>
<organism evidence="7 8">
    <name type="scientific">Sulfidibacter corallicola</name>
    <dbReference type="NCBI Taxonomy" id="2818388"/>
    <lineage>
        <taxon>Bacteria</taxon>
        <taxon>Pseudomonadati</taxon>
        <taxon>Acidobacteriota</taxon>
        <taxon>Holophagae</taxon>
        <taxon>Acanthopleuribacterales</taxon>
        <taxon>Acanthopleuribacteraceae</taxon>
        <taxon>Sulfidibacter</taxon>
    </lineage>
</organism>
<dbReference type="Gene3D" id="3.90.1150.10">
    <property type="entry name" value="Aspartate Aminotransferase, domain 1"/>
    <property type="match status" value="1"/>
</dbReference>
<comment type="cofactor">
    <cofactor evidence="1">
        <name>pyridoxal 5'-phosphate</name>
        <dbReference type="ChEBI" id="CHEBI:597326"/>
    </cofactor>
</comment>
<dbReference type="FunFam" id="3.40.640.10:FF:000030">
    <property type="entry name" value="Low-specificity L-threonine aldolase"/>
    <property type="match status" value="1"/>
</dbReference>
<dbReference type="GO" id="GO:0005829">
    <property type="term" value="C:cytosol"/>
    <property type="evidence" value="ECO:0007669"/>
    <property type="project" value="TreeGrafter"/>
</dbReference>
<dbReference type="GO" id="GO:0008483">
    <property type="term" value="F:transaminase activity"/>
    <property type="evidence" value="ECO:0007669"/>
    <property type="project" value="UniProtKB-KW"/>
</dbReference>
<dbReference type="Gene3D" id="3.40.640.10">
    <property type="entry name" value="Type I PLP-dependent aspartate aminotransferase-like (Major domain)"/>
    <property type="match status" value="1"/>
</dbReference>
<dbReference type="GO" id="GO:0008732">
    <property type="term" value="F:L-allo-threonine aldolase activity"/>
    <property type="evidence" value="ECO:0007669"/>
    <property type="project" value="TreeGrafter"/>
</dbReference>
<keyword evidence="4" id="KW-0456">Lyase</keyword>
<dbReference type="RefSeq" id="WP_237382401.1">
    <property type="nucleotide sequence ID" value="NZ_CP071793.1"/>
</dbReference>
<evidence type="ECO:0000313" key="7">
    <source>
        <dbReference type="EMBL" id="QTD52292.1"/>
    </source>
</evidence>
<dbReference type="InterPro" id="IPR015424">
    <property type="entry name" value="PyrdxlP-dep_Trfase"/>
</dbReference>
<accession>A0A8A4TTB8</accession>
<gene>
    <name evidence="7" type="ORF">J3U87_07440</name>
</gene>
<evidence type="ECO:0000313" key="8">
    <source>
        <dbReference type="Proteomes" id="UP000663929"/>
    </source>
</evidence>
<feature type="modified residue" description="N6-(pyridoxal phosphate)lysine" evidence="5">
    <location>
        <position position="206"/>
    </location>
</feature>
<dbReference type="Proteomes" id="UP000663929">
    <property type="component" value="Chromosome"/>
</dbReference>
<dbReference type="InterPro" id="IPR023603">
    <property type="entry name" value="Low_specificity_L-TA-like"/>
</dbReference>
<dbReference type="InterPro" id="IPR015422">
    <property type="entry name" value="PyrdxlP-dep_Trfase_small"/>
</dbReference>
<protein>
    <submittedName>
        <fullName evidence="7">Aminotransferase class I/II-fold pyridoxal phosphate-dependent enzyme</fullName>
    </submittedName>
</protein>
<sequence>MATYEDVAFDFRSDTVTLPTPDMKAAMMEAEMGDDVYGEDPTVLALQDRIAAETGMEASLFFPTGSMANLVALMAQTEPGRQLYCGARGHVKLFELGSFASLAGLSQVDVPDTHGFLDLEQLQKVWAPEIYYMTQPGIVVVENTHNIGGGLIYPVEELVDLHRFTQEKGVPLHMDGARLWHAAVAQGRSLSTWTRHVESVMLSVSKGLGAPIGSVLAGSKAVIERALPLRKLLGGGMRQVGQLAAAALYALDHHLVLLARDHTRCQEVFGTIKNLPWLEAVAPQTNILIIHTERPEAGDLVAHLTERGLKTLAISPSTVRAVFHLNLTDEACERLADAIKEWGRTR</sequence>
<keyword evidence="7" id="KW-0808">Transferase</keyword>
<keyword evidence="7" id="KW-0032">Aminotransferase</keyword>
<dbReference type="NCBIfam" id="NF041359">
    <property type="entry name" value="GntG_guanitoxin"/>
    <property type="match status" value="1"/>
</dbReference>
<dbReference type="GO" id="GO:0006545">
    <property type="term" value="P:glycine biosynthetic process"/>
    <property type="evidence" value="ECO:0007669"/>
    <property type="project" value="TreeGrafter"/>
</dbReference>
<comment type="similarity">
    <text evidence="2">Belongs to the threonine aldolase family.</text>
</comment>
<dbReference type="PANTHER" id="PTHR48097:SF9">
    <property type="entry name" value="L-THREONINE ALDOLASE"/>
    <property type="match status" value="1"/>
</dbReference>
<dbReference type="AlphaFoldDB" id="A0A8A4TTB8"/>
<dbReference type="EMBL" id="CP071793">
    <property type="protein sequence ID" value="QTD52292.1"/>
    <property type="molecule type" value="Genomic_DNA"/>
</dbReference>
<dbReference type="KEGG" id="scor:J3U87_07440"/>
<keyword evidence="8" id="KW-1185">Reference proteome</keyword>
<feature type="domain" description="Aromatic amino acid beta-eliminating lyase/threonine aldolase" evidence="6">
    <location>
        <begin position="10"/>
        <end position="292"/>
    </location>
</feature>
<dbReference type="InterPro" id="IPR001597">
    <property type="entry name" value="ArAA_b-elim_lyase/Thr_aldolase"/>
</dbReference>
<dbReference type="PANTHER" id="PTHR48097">
    <property type="entry name" value="L-THREONINE ALDOLASE-RELATED"/>
    <property type="match status" value="1"/>
</dbReference>
<evidence type="ECO:0000256" key="3">
    <source>
        <dbReference type="ARBA" id="ARBA00022898"/>
    </source>
</evidence>
<proteinExistence type="inferred from homology"/>
<reference evidence="7" key="1">
    <citation type="submission" date="2021-03" db="EMBL/GenBank/DDBJ databases">
        <title>Acanthopleuribacteraceae sp. M133.</title>
        <authorList>
            <person name="Wang G."/>
        </authorList>
    </citation>
    <scope>NUCLEOTIDE SEQUENCE</scope>
    <source>
        <strain evidence="7">M133</strain>
    </source>
</reference>
<dbReference type="GO" id="GO:0006567">
    <property type="term" value="P:L-threonine catabolic process"/>
    <property type="evidence" value="ECO:0007669"/>
    <property type="project" value="TreeGrafter"/>
</dbReference>
<evidence type="ECO:0000256" key="4">
    <source>
        <dbReference type="ARBA" id="ARBA00023239"/>
    </source>
</evidence>
<dbReference type="SUPFAM" id="SSF53383">
    <property type="entry name" value="PLP-dependent transferases"/>
    <property type="match status" value="1"/>
</dbReference>
<dbReference type="Pfam" id="PF01212">
    <property type="entry name" value="Beta_elim_lyase"/>
    <property type="match status" value="1"/>
</dbReference>
<name>A0A8A4TTB8_SULCO</name>
<evidence type="ECO:0000256" key="5">
    <source>
        <dbReference type="PIRSR" id="PIRSR017617-1"/>
    </source>
</evidence>
<evidence type="ECO:0000259" key="6">
    <source>
        <dbReference type="Pfam" id="PF01212"/>
    </source>
</evidence>
<dbReference type="InterPro" id="IPR015421">
    <property type="entry name" value="PyrdxlP-dep_Trfase_major"/>
</dbReference>
<evidence type="ECO:0000256" key="2">
    <source>
        <dbReference type="ARBA" id="ARBA00006966"/>
    </source>
</evidence>
<keyword evidence="3" id="KW-0663">Pyridoxal phosphate</keyword>